<keyword evidence="6" id="KW-1185">Reference proteome</keyword>
<dbReference type="EMBL" id="PGVE01000052">
    <property type="protein sequence ID" value="PLS03748.1"/>
    <property type="molecule type" value="Genomic_DNA"/>
</dbReference>
<organism evidence="5 6">
    <name type="scientific">Neobacillus cucumis</name>
    <dbReference type="NCBI Taxonomy" id="1740721"/>
    <lineage>
        <taxon>Bacteria</taxon>
        <taxon>Bacillati</taxon>
        <taxon>Bacillota</taxon>
        <taxon>Bacilli</taxon>
        <taxon>Bacillales</taxon>
        <taxon>Bacillaceae</taxon>
        <taxon>Neobacillus</taxon>
    </lineage>
</organism>
<keyword evidence="3 4" id="KW-0804">Transcription</keyword>
<dbReference type="HAMAP" id="MF_01132">
    <property type="entry name" value="Spx"/>
    <property type="match status" value="1"/>
</dbReference>
<dbReference type="GO" id="GO:0045892">
    <property type="term" value="P:negative regulation of DNA-templated transcription"/>
    <property type="evidence" value="ECO:0007669"/>
    <property type="project" value="InterPro"/>
</dbReference>
<evidence type="ECO:0000256" key="2">
    <source>
        <dbReference type="ARBA" id="ARBA00023015"/>
    </source>
</evidence>
<feature type="disulfide bond" description="Redox-active" evidence="4">
    <location>
        <begin position="10"/>
        <end position="13"/>
    </location>
</feature>
<keyword evidence="1 4" id="KW-0963">Cytoplasm</keyword>
<dbReference type="NCBIfam" id="NF009210">
    <property type="entry name" value="PRK12559.1"/>
    <property type="match status" value="1"/>
</dbReference>
<dbReference type="CDD" id="cd03032">
    <property type="entry name" value="ArsC_Spx"/>
    <property type="match status" value="1"/>
</dbReference>
<comment type="similarity">
    <text evidence="4">Belongs to the ArsC family. Spx subfamily.</text>
</comment>
<dbReference type="PANTHER" id="PTHR30041">
    <property type="entry name" value="ARSENATE REDUCTASE"/>
    <property type="match status" value="1"/>
</dbReference>
<dbReference type="Gene3D" id="3.40.30.10">
    <property type="entry name" value="Glutaredoxin"/>
    <property type="match status" value="1"/>
</dbReference>
<proteinExistence type="inferred from homology"/>
<comment type="function">
    <text evidence="4">Global transcriptional regulator that plays a key role in stress response and exerts either positive or negative regulation of genes. Acts by interacting with the C-terminal domain of the alpha subunit of the RNA polymerase (RNAP). This interaction can enhance binding of RNAP to the promoter region of target genes and stimulate their transcription, or block interaction of RNAP with activator.</text>
</comment>
<comment type="subcellular location">
    <subcellularLocation>
        <location evidence="4">Cytoplasm</location>
    </subcellularLocation>
</comment>
<dbReference type="InterPro" id="IPR006504">
    <property type="entry name" value="Tscrpt_reg_Spx/MgsR"/>
</dbReference>
<sequence>MVTLYTTPSCGSCRKAKAWLEEHQIDYIERNILANALTVDEVKSILRLTEEGTSEIISTNSKTFQELNINIESLPLNEFYELIIKHPKMLRRPIILDEKRLQVGYNEEEIRSFLPRKLRTFLNTELQKMAN</sequence>
<dbReference type="PROSITE" id="PS51354">
    <property type="entry name" value="GLUTAREDOXIN_2"/>
    <property type="match status" value="1"/>
</dbReference>
<dbReference type="Pfam" id="PF03960">
    <property type="entry name" value="ArsC"/>
    <property type="match status" value="1"/>
</dbReference>
<evidence type="ECO:0000313" key="5">
    <source>
        <dbReference type="EMBL" id="PLS03748.1"/>
    </source>
</evidence>
<comment type="caution">
    <text evidence="5">The sequence shown here is derived from an EMBL/GenBank/DDBJ whole genome shotgun (WGS) entry which is preliminary data.</text>
</comment>
<dbReference type="InterPro" id="IPR023731">
    <property type="entry name" value="Spx"/>
</dbReference>
<keyword evidence="2 4" id="KW-0805">Transcription regulation</keyword>
<dbReference type="PANTHER" id="PTHR30041:SF7">
    <property type="entry name" value="GLOBAL TRANSCRIPTIONAL REGULATOR SPX"/>
    <property type="match status" value="1"/>
</dbReference>
<dbReference type="SUPFAM" id="SSF52833">
    <property type="entry name" value="Thioredoxin-like"/>
    <property type="match status" value="1"/>
</dbReference>
<dbReference type="GO" id="GO:0005737">
    <property type="term" value="C:cytoplasm"/>
    <property type="evidence" value="ECO:0007669"/>
    <property type="project" value="UniProtKB-SubCell"/>
</dbReference>
<evidence type="ECO:0000256" key="3">
    <source>
        <dbReference type="ARBA" id="ARBA00023163"/>
    </source>
</evidence>
<gene>
    <name evidence="4" type="primary">spx</name>
    <name evidence="5" type="ORF">CVD27_13860</name>
</gene>
<dbReference type="AlphaFoldDB" id="A0A2N5HE08"/>
<comment type="subunit">
    <text evidence="4">Interacts with the C-terminal domain of the alpha subunit of the RNAP.</text>
</comment>
<dbReference type="NCBIfam" id="TIGR01617">
    <property type="entry name" value="arsC_related"/>
    <property type="match status" value="1"/>
</dbReference>
<dbReference type="InterPro" id="IPR006660">
    <property type="entry name" value="Arsenate_reductase-like"/>
</dbReference>
<name>A0A2N5HE08_9BACI</name>
<dbReference type="PROSITE" id="PS51353">
    <property type="entry name" value="ARSC"/>
    <property type="match status" value="1"/>
</dbReference>
<dbReference type="InterPro" id="IPR036249">
    <property type="entry name" value="Thioredoxin-like_sf"/>
</dbReference>
<protein>
    <recommendedName>
        <fullName evidence="4">Global transcriptional regulator Spx</fullName>
    </recommendedName>
</protein>
<evidence type="ECO:0000256" key="4">
    <source>
        <dbReference type="HAMAP-Rule" id="MF_01132"/>
    </source>
</evidence>
<evidence type="ECO:0000313" key="6">
    <source>
        <dbReference type="Proteomes" id="UP000234950"/>
    </source>
</evidence>
<dbReference type="Proteomes" id="UP000234950">
    <property type="component" value="Unassembled WGS sequence"/>
</dbReference>
<keyword evidence="4" id="KW-0676">Redox-active center</keyword>
<dbReference type="NCBIfam" id="NF002459">
    <property type="entry name" value="PRK01655.1"/>
    <property type="match status" value="1"/>
</dbReference>
<dbReference type="RefSeq" id="WP_101648495.1">
    <property type="nucleotide sequence ID" value="NZ_PGVE01000052.1"/>
</dbReference>
<reference evidence="5 6" key="1">
    <citation type="submission" date="2017-11" db="EMBL/GenBank/DDBJ databases">
        <title>Comparitive Functional Genomics of Dry Heat Resistant strains isolated from the Viking Spacecraft.</title>
        <authorList>
            <person name="Seuylemezian A."/>
            <person name="Cooper K."/>
            <person name="Vaishampayan P."/>
        </authorList>
    </citation>
    <scope>NUCLEOTIDE SEQUENCE [LARGE SCALE GENOMIC DNA]</scope>
    <source>
        <strain evidence="5 6">V32-6</strain>
    </source>
</reference>
<evidence type="ECO:0000256" key="1">
    <source>
        <dbReference type="ARBA" id="ARBA00022490"/>
    </source>
</evidence>
<dbReference type="OrthoDB" id="9794155at2"/>
<accession>A0A2N5HE08</accession>
<keyword evidence="4" id="KW-1015">Disulfide bond</keyword>